<sequence>MKSGSVLKPLMKIGELSKQAQVPVGTLRYYETLGLLVPAQRGRSGYRYYAAEAIDQVHFVQKAQTLGFTLQEVQQIMGVRVAGQSRHFVLRQLLDEKIERLNDEIQRLSAFKSDLQHYQREAAPDMPKDDYVQGICQLIDQVKVPMMQSSESSV</sequence>
<organism evidence="7 8">
    <name type="scientific">Romeriopsis navalis LEGE 11480</name>
    <dbReference type="NCBI Taxonomy" id="2777977"/>
    <lineage>
        <taxon>Bacteria</taxon>
        <taxon>Bacillati</taxon>
        <taxon>Cyanobacteriota</taxon>
        <taxon>Cyanophyceae</taxon>
        <taxon>Leptolyngbyales</taxon>
        <taxon>Leptolyngbyaceae</taxon>
        <taxon>Romeriopsis</taxon>
        <taxon>Romeriopsis navalis</taxon>
    </lineage>
</organism>
<reference evidence="7" key="1">
    <citation type="submission" date="2020-10" db="EMBL/GenBank/DDBJ databases">
        <authorList>
            <person name="Castelo-Branco R."/>
            <person name="Eusebio N."/>
            <person name="Adriana R."/>
            <person name="Vieira A."/>
            <person name="Brugerolle De Fraissinette N."/>
            <person name="Rezende De Castro R."/>
            <person name="Schneider M.P."/>
            <person name="Vasconcelos V."/>
            <person name="Leao P.N."/>
        </authorList>
    </citation>
    <scope>NUCLEOTIDE SEQUENCE</scope>
    <source>
        <strain evidence="7">LEGE 11480</strain>
    </source>
</reference>
<name>A0A928VTU4_9CYAN</name>
<dbReference type="SUPFAM" id="SSF46955">
    <property type="entry name" value="Putative DNA-binding domain"/>
    <property type="match status" value="1"/>
</dbReference>
<evidence type="ECO:0000313" key="8">
    <source>
        <dbReference type="Proteomes" id="UP000625316"/>
    </source>
</evidence>
<evidence type="ECO:0000256" key="4">
    <source>
        <dbReference type="ARBA" id="ARBA00023163"/>
    </source>
</evidence>
<evidence type="ECO:0000259" key="6">
    <source>
        <dbReference type="PROSITE" id="PS50937"/>
    </source>
</evidence>
<evidence type="ECO:0000256" key="1">
    <source>
        <dbReference type="ARBA" id="ARBA00022491"/>
    </source>
</evidence>
<dbReference type="InterPro" id="IPR009061">
    <property type="entry name" value="DNA-bd_dom_put_sf"/>
</dbReference>
<keyword evidence="1" id="KW-0678">Repressor</keyword>
<dbReference type="Pfam" id="PF13411">
    <property type="entry name" value="MerR_1"/>
    <property type="match status" value="1"/>
</dbReference>
<dbReference type="PROSITE" id="PS50937">
    <property type="entry name" value="HTH_MERR_2"/>
    <property type="match status" value="1"/>
</dbReference>
<dbReference type="PRINTS" id="PR00040">
    <property type="entry name" value="HTHMERR"/>
</dbReference>
<keyword evidence="2" id="KW-0805">Transcription regulation</keyword>
<evidence type="ECO:0000256" key="5">
    <source>
        <dbReference type="SAM" id="Coils"/>
    </source>
</evidence>
<dbReference type="InterPro" id="IPR000551">
    <property type="entry name" value="MerR-type_HTH_dom"/>
</dbReference>
<protein>
    <submittedName>
        <fullName evidence="7">MerR family transcriptional regulator</fullName>
    </submittedName>
</protein>
<dbReference type="PANTHER" id="PTHR30204">
    <property type="entry name" value="REDOX-CYCLING DRUG-SENSING TRANSCRIPTIONAL ACTIVATOR SOXR"/>
    <property type="match status" value="1"/>
</dbReference>
<feature type="coiled-coil region" evidence="5">
    <location>
        <begin position="91"/>
        <end position="121"/>
    </location>
</feature>
<keyword evidence="4" id="KW-0804">Transcription</keyword>
<dbReference type="Proteomes" id="UP000625316">
    <property type="component" value="Unassembled WGS sequence"/>
</dbReference>
<accession>A0A928VTU4</accession>
<evidence type="ECO:0000256" key="2">
    <source>
        <dbReference type="ARBA" id="ARBA00023015"/>
    </source>
</evidence>
<dbReference type="Gene3D" id="1.10.1660.10">
    <property type="match status" value="1"/>
</dbReference>
<dbReference type="GO" id="GO:0003677">
    <property type="term" value="F:DNA binding"/>
    <property type="evidence" value="ECO:0007669"/>
    <property type="project" value="UniProtKB-KW"/>
</dbReference>
<keyword evidence="5" id="KW-0175">Coiled coil</keyword>
<dbReference type="AlphaFoldDB" id="A0A928VTU4"/>
<dbReference type="EMBL" id="JADEXQ010000106">
    <property type="protein sequence ID" value="MBE9032470.1"/>
    <property type="molecule type" value="Genomic_DNA"/>
</dbReference>
<dbReference type="PANTHER" id="PTHR30204:SF69">
    <property type="entry name" value="MERR-FAMILY TRANSCRIPTIONAL REGULATOR"/>
    <property type="match status" value="1"/>
</dbReference>
<comment type="caution">
    <text evidence="7">The sequence shown here is derived from an EMBL/GenBank/DDBJ whole genome shotgun (WGS) entry which is preliminary data.</text>
</comment>
<dbReference type="RefSeq" id="WP_264327287.1">
    <property type="nucleotide sequence ID" value="NZ_JADEXQ010000106.1"/>
</dbReference>
<feature type="domain" description="HTH merR-type" evidence="6">
    <location>
        <begin position="10"/>
        <end position="79"/>
    </location>
</feature>
<dbReference type="InterPro" id="IPR047057">
    <property type="entry name" value="MerR_fam"/>
</dbReference>
<keyword evidence="8" id="KW-1185">Reference proteome</keyword>
<gene>
    <name evidence="7" type="ORF">IQ266_22285</name>
</gene>
<dbReference type="SMART" id="SM00422">
    <property type="entry name" value="HTH_MERR"/>
    <property type="match status" value="1"/>
</dbReference>
<proteinExistence type="predicted"/>
<keyword evidence="3" id="KW-0238">DNA-binding</keyword>
<dbReference type="GO" id="GO:0003700">
    <property type="term" value="F:DNA-binding transcription factor activity"/>
    <property type="evidence" value="ECO:0007669"/>
    <property type="project" value="InterPro"/>
</dbReference>
<evidence type="ECO:0000256" key="3">
    <source>
        <dbReference type="ARBA" id="ARBA00023125"/>
    </source>
</evidence>
<evidence type="ECO:0000313" key="7">
    <source>
        <dbReference type="EMBL" id="MBE9032470.1"/>
    </source>
</evidence>